<dbReference type="RefSeq" id="XP_016227289.1">
    <property type="nucleotide sequence ID" value="XM_016367771.1"/>
</dbReference>
<evidence type="ECO:0000313" key="2">
    <source>
        <dbReference type="Proteomes" id="UP000054302"/>
    </source>
</evidence>
<protein>
    <submittedName>
        <fullName evidence="1">Uncharacterized protein</fullName>
    </submittedName>
</protein>
<sequence length="569" mass="62948">MDASLVQALQKPIVSPDGRFLAVVNGDDAIRVVHLSNTGANRSGFIVTRVIIPASARQLVRQSHLLRWSPEAVTNQGLHVDSPTTQETETVLLLFSNGKRAVVLSLELSSLGHGSTNVMEADATANIVADYQLGDQFGRLNFLDFVLGHRHALAMFEFSPNAIMLDLTQPQRVELAGVKYSDAKGLAKATDSRRFALLRRERGQDKITIFDIDENHQILPKSFDIHTSDAQGLMFCPNGSPLLAVWDSASYGVKVLFYTGQGHALKQLDITPEHVTSGKQPLDIFGIGLTCWKWQRSIGQTLQAVGDGTKHVMVRYQMDASMKVRTLANFVHPDIINGGETIVWQEMQTPSSPMSSWKRESSVFSATNGEPDTPTGSHVESIQVNCDHSLIATKIRGFNTALWIWQPAHDEPYVVLLFKNPIKTILWHPELPNVLIILTIQHTATLYAWHQADLPPISGTVFPDVQDSASGSNKSSLAQKDTAAWLPSASCDSGRVPLLFSSQGTFDIGLLRYSDGTLAFESLLKQVDNYHGDFTFTNSIDDTNIETPSRIRERVRPNLMEFRQDPGLW</sequence>
<dbReference type="HOGENOM" id="CLU_023859_0_0_1"/>
<dbReference type="Proteomes" id="UP000054302">
    <property type="component" value="Unassembled WGS sequence"/>
</dbReference>
<name>A0A0D1X1R5_EXOME</name>
<organism evidence="1 2">
    <name type="scientific">Exophiala mesophila</name>
    <name type="common">Black yeast-like fungus</name>
    <dbReference type="NCBI Taxonomy" id="212818"/>
    <lineage>
        <taxon>Eukaryota</taxon>
        <taxon>Fungi</taxon>
        <taxon>Dikarya</taxon>
        <taxon>Ascomycota</taxon>
        <taxon>Pezizomycotina</taxon>
        <taxon>Eurotiomycetes</taxon>
        <taxon>Chaetothyriomycetidae</taxon>
        <taxon>Chaetothyriales</taxon>
        <taxon>Herpotrichiellaceae</taxon>
        <taxon>Exophiala</taxon>
    </lineage>
</organism>
<reference evidence="1 2" key="1">
    <citation type="submission" date="2015-01" db="EMBL/GenBank/DDBJ databases">
        <title>The Genome Sequence of Exophiala mesophila CBS40295.</title>
        <authorList>
            <consortium name="The Broad Institute Genomics Platform"/>
            <person name="Cuomo C."/>
            <person name="de Hoog S."/>
            <person name="Gorbushina A."/>
            <person name="Stielow B."/>
            <person name="Teixiera M."/>
            <person name="Abouelleil A."/>
            <person name="Chapman S.B."/>
            <person name="Priest M."/>
            <person name="Young S.K."/>
            <person name="Wortman J."/>
            <person name="Nusbaum C."/>
            <person name="Birren B."/>
        </authorList>
    </citation>
    <scope>NUCLEOTIDE SEQUENCE [LARGE SCALE GENOMIC DNA]</scope>
    <source>
        <strain evidence="1 2">CBS 40295</strain>
    </source>
</reference>
<dbReference type="AlphaFoldDB" id="A0A0D1X1R5"/>
<proteinExistence type="predicted"/>
<evidence type="ECO:0000313" key="1">
    <source>
        <dbReference type="EMBL" id="KIV95715.1"/>
    </source>
</evidence>
<dbReference type="EMBL" id="KN847521">
    <property type="protein sequence ID" value="KIV95715.1"/>
    <property type="molecule type" value="Genomic_DNA"/>
</dbReference>
<dbReference type="GeneID" id="27321181"/>
<dbReference type="GO" id="GO:1990810">
    <property type="term" value="P:microtubule anchoring at mitotic spindle pole body"/>
    <property type="evidence" value="ECO:0007669"/>
    <property type="project" value="TreeGrafter"/>
</dbReference>
<dbReference type="InterPro" id="IPR052778">
    <property type="entry name" value="Centrosome-WD_assoc"/>
</dbReference>
<accession>A0A0D1X1R5</accession>
<dbReference type="VEuPathDB" id="FungiDB:PV10_03336"/>
<gene>
    <name evidence="1" type="ORF">PV10_03336</name>
</gene>
<dbReference type="PANTHER" id="PTHR16220">
    <property type="entry name" value="WD REPEAT PROTEIN 8-RELATED"/>
    <property type="match status" value="1"/>
</dbReference>
<dbReference type="STRING" id="212818.A0A0D1X1R5"/>
<dbReference type="GO" id="GO:1990811">
    <property type="term" value="C:MWP complex"/>
    <property type="evidence" value="ECO:0007669"/>
    <property type="project" value="TreeGrafter"/>
</dbReference>
<dbReference type="SUPFAM" id="SSF69322">
    <property type="entry name" value="Tricorn protease domain 2"/>
    <property type="match status" value="1"/>
</dbReference>
<dbReference type="OrthoDB" id="308690at2759"/>
<dbReference type="OMA" id="QCESEST"/>
<dbReference type="GO" id="GO:0005815">
    <property type="term" value="C:microtubule organizing center"/>
    <property type="evidence" value="ECO:0007669"/>
    <property type="project" value="TreeGrafter"/>
</dbReference>
<keyword evidence="2" id="KW-1185">Reference proteome</keyword>
<dbReference type="PANTHER" id="PTHR16220:SF0">
    <property type="entry name" value="WD REPEAT-CONTAINING PROTEIN WRAP73"/>
    <property type="match status" value="1"/>
</dbReference>